<organism evidence="2">
    <name type="scientific">Tanacetum cinerariifolium</name>
    <name type="common">Dalmatian daisy</name>
    <name type="synonym">Chrysanthemum cinerariifolium</name>
    <dbReference type="NCBI Taxonomy" id="118510"/>
    <lineage>
        <taxon>Eukaryota</taxon>
        <taxon>Viridiplantae</taxon>
        <taxon>Streptophyta</taxon>
        <taxon>Embryophyta</taxon>
        <taxon>Tracheophyta</taxon>
        <taxon>Spermatophyta</taxon>
        <taxon>Magnoliopsida</taxon>
        <taxon>eudicotyledons</taxon>
        <taxon>Gunneridae</taxon>
        <taxon>Pentapetalae</taxon>
        <taxon>asterids</taxon>
        <taxon>campanulids</taxon>
        <taxon>Asterales</taxon>
        <taxon>Asteraceae</taxon>
        <taxon>Asteroideae</taxon>
        <taxon>Anthemideae</taxon>
        <taxon>Anthemidinae</taxon>
        <taxon>Tanacetum</taxon>
    </lineage>
</organism>
<gene>
    <name evidence="2" type="ORF">Tci_425194</name>
</gene>
<dbReference type="EMBL" id="BKCJ010186520">
    <property type="protein sequence ID" value="GEY53220.1"/>
    <property type="molecule type" value="Genomic_DNA"/>
</dbReference>
<name>A0A699HPK7_TANCI</name>
<feature type="compositionally biased region" description="Polar residues" evidence="1">
    <location>
        <begin position="180"/>
        <end position="190"/>
    </location>
</feature>
<evidence type="ECO:0000313" key="2">
    <source>
        <dbReference type="EMBL" id="GEY53220.1"/>
    </source>
</evidence>
<feature type="region of interest" description="Disordered" evidence="1">
    <location>
        <begin position="180"/>
        <end position="227"/>
    </location>
</feature>
<evidence type="ECO:0000256" key="1">
    <source>
        <dbReference type="SAM" id="MobiDB-lite"/>
    </source>
</evidence>
<comment type="caution">
    <text evidence="2">The sequence shown here is derived from an EMBL/GenBank/DDBJ whole genome shotgun (WGS) entry which is preliminary data.</text>
</comment>
<dbReference type="AlphaFoldDB" id="A0A699HPK7"/>
<reference evidence="2" key="1">
    <citation type="journal article" date="2019" name="Sci. Rep.">
        <title>Draft genome of Tanacetum cinerariifolium, the natural source of mosquito coil.</title>
        <authorList>
            <person name="Yamashiro T."/>
            <person name="Shiraishi A."/>
            <person name="Satake H."/>
            <person name="Nakayama K."/>
        </authorList>
    </citation>
    <scope>NUCLEOTIDE SEQUENCE</scope>
</reference>
<protein>
    <submittedName>
        <fullName evidence="2">Uncharacterized protein</fullName>
    </submittedName>
</protein>
<accession>A0A699HPK7</accession>
<sequence>MTQQILLDHPLSYALTAIADVPVVYLQQFWQTVHKVPNTKDIIIFKLDTQEITYTVDMFRAILKLPVETPDNPFLAPVTIEIIKSFMNKKKEAIQYPRFIKLVIADLMNKFPDIPQRVDENYHSIKYDTPLVSMYTPGNVLVRGMLIPDAFLTGEIYTTDDFKEYETVFVGVDVPMNQPQPVVSTQGTHRSTPRAYRTHTVSTASPQGKKRKQTAGESKKVDEEKDVDMGSLETMTEEMQTPIPTPHRSPRINLSLDKNITRELTDIVPIPTTTTSKTLHSKRCISSKYSNLPATYDLIQYNLKPSIAATIIEDRDAFRSEYACIGLTPPIHAACLEKLSSSTPF</sequence>
<proteinExistence type="predicted"/>